<keyword evidence="2" id="KW-0472">Membrane</keyword>
<feature type="region of interest" description="Disordered" evidence="1">
    <location>
        <begin position="1"/>
        <end position="24"/>
    </location>
</feature>
<dbReference type="Proteomes" id="UP001439008">
    <property type="component" value="Unassembled WGS sequence"/>
</dbReference>
<proteinExistence type="predicted"/>
<evidence type="ECO:0008006" key="5">
    <source>
        <dbReference type="Google" id="ProtNLM"/>
    </source>
</evidence>
<keyword evidence="2" id="KW-1133">Transmembrane helix</keyword>
<name>A0ABV2AMZ3_9EUKA</name>
<gene>
    <name evidence="3" type="ORF">MHBO_002639</name>
</gene>
<evidence type="ECO:0000313" key="4">
    <source>
        <dbReference type="Proteomes" id="UP001439008"/>
    </source>
</evidence>
<protein>
    <recommendedName>
        <fullName evidence="5">t-SNARE coiled-coil homology domain-containing protein</fullName>
    </recommendedName>
</protein>
<feature type="transmembrane region" description="Helical" evidence="2">
    <location>
        <begin position="97"/>
        <end position="115"/>
    </location>
</feature>
<evidence type="ECO:0000256" key="2">
    <source>
        <dbReference type="SAM" id="Phobius"/>
    </source>
</evidence>
<dbReference type="Gene3D" id="1.20.5.110">
    <property type="match status" value="1"/>
</dbReference>
<reference evidence="3 4" key="1">
    <citation type="journal article" date="2024" name="BMC Biol.">
        <title>Comparative genomics of Ascetosporea gives new insight into the evolutionary basis for animal parasitism in Rhizaria.</title>
        <authorList>
            <person name="Hiltunen Thoren M."/>
            <person name="Onut-Brannstrom I."/>
            <person name="Alfjorden A."/>
            <person name="Peckova H."/>
            <person name="Swords F."/>
            <person name="Hooper C."/>
            <person name="Holzer A.S."/>
            <person name="Bass D."/>
            <person name="Burki F."/>
        </authorList>
    </citation>
    <scope>NUCLEOTIDE SEQUENCE [LARGE SCALE GENOMIC DNA]</scope>
    <source>
        <strain evidence="3">20-A016</strain>
    </source>
</reference>
<dbReference type="SUPFAM" id="SSF58038">
    <property type="entry name" value="SNARE fusion complex"/>
    <property type="match status" value="1"/>
</dbReference>
<comment type="caution">
    <text evidence="3">The sequence shown here is derived from an EMBL/GenBank/DDBJ whole genome shotgun (WGS) entry which is preliminary data.</text>
</comment>
<organism evidence="3 4">
    <name type="scientific">Bonamia ostreae</name>
    <dbReference type="NCBI Taxonomy" id="126728"/>
    <lineage>
        <taxon>Eukaryota</taxon>
        <taxon>Sar</taxon>
        <taxon>Rhizaria</taxon>
        <taxon>Endomyxa</taxon>
        <taxon>Ascetosporea</taxon>
        <taxon>Haplosporida</taxon>
        <taxon>Bonamia</taxon>
    </lineage>
</organism>
<keyword evidence="2" id="KW-0812">Transmembrane</keyword>
<dbReference type="EMBL" id="JBDODL010001045">
    <property type="protein sequence ID" value="MES1921041.1"/>
    <property type="molecule type" value="Genomic_DNA"/>
</dbReference>
<evidence type="ECO:0000256" key="1">
    <source>
        <dbReference type="SAM" id="MobiDB-lite"/>
    </source>
</evidence>
<sequence length="116" mass="13352">MVQNSKYSKLDLSDSSDMSNEVEKEENIELMGEDKILDSMTDCVKRLSDMSENIGVEINEQKGLFEKTTENLSVFNERFTKIYKKIDSLLITKKGRYFIIFGLLLILGVLLSLIFK</sequence>
<keyword evidence="4" id="KW-1185">Reference proteome</keyword>
<evidence type="ECO:0000313" key="3">
    <source>
        <dbReference type="EMBL" id="MES1921041.1"/>
    </source>
</evidence>
<accession>A0ABV2AMZ3</accession>